<proteinExistence type="predicted"/>
<evidence type="ECO:0000313" key="2">
    <source>
        <dbReference type="Proteomes" id="UP000001423"/>
    </source>
</evidence>
<dbReference type="eggNOG" id="ENOG50321P8">
    <property type="taxonomic scope" value="Bacteria"/>
</dbReference>
<reference evidence="1 2" key="1">
    <citation type="journal article" date="2003" name="Nature">
        <title>Genome divergence in two Prochlorococcus ecotypes reflects oceanic niche differentiation.</title>
        <authorList>
            <person name="Rocap G."/>
            <person name="Larimer F.W."/>
            <person name="Lamerdin J.E."/>
            <person name="Malfatti S."/>
            <person name="Chain P."/>
            <person name="Ahlgren N.A."/>
            <person name="Arellano A."/>
            <person name="Coleman M."/>
            <person name="Hauser L."/>
            <person name="Hess W.R."/>
            <person name="Johnson Z.I."/>
            <person name="Land M.L."/>
            <person name="Lindell D."/>
            <person name="Post A.F."/>
            <person name="Regala W."/>
            <person name="Shah M."/>
            <person name="Shaw S.L."/>
            <person name="Steglich C."/>
            <person name="Sullivan M.B."/>
            <person name="Ting C.S."/>
            <person name="Tolonen A."/>
            <person name="Webb E.A."/>
            <person name="Zinser E.R."/>
            <person name="Chisholm S.W."/>
        </authorList>
    </citation>
    <scope>NUCLEOTIDE SEQUENCE [LARGE SCALE GENOMIC DNA]</scope>
    <source>
        <strain evidence="2">MIT 9313</strain>
    </source>
</reference>
<dbReference type="EMBL" id="BX548175">
    <property type="protein sequence ID" value="CAX31911.1"/>
    <property type="molecule type" value="Genomic_DNA"/>
</dbReference>
<protein>
    <submittedName>
        <fullName evidence="1">Uncharacterized protein</fullName>
    </submittedName>
</protein>
<organism evidence="1 2">
    <name type="scientific">Prochlorococcus marinus (strain MIT 9313)</name>
    <dbReference type="NCBI Taxonomy" id="74547"/>
    <lineage>
        <taxon>Bacteria</taxon>
        <taxon>Bacillati</taxon>
        <taxon>Cyanobacteriota</taxon>
        <taxon>Cyanophyceae</taxon>
        <taxon>Synechococcales</taxon>
        <taxon>Prochlorococcaceae</taxon>
        <taxon>Prochlorococcus</taxon>
    </lineage>
</organism>
<dbReference type="KEGG" id="pmt:PMT_2393"/>
<dbReference type="Proteomes" id="UP000001423">
    <property type="component" value="Chromosome"/>
</dbReference>
<dbReference type="AlphaFoldDB" id="B9ER81"/>
<accession>B9ER81</accession>
<evidence type="ECO:0000313" key="1">
    <source>
        <dbReference type="EMBL" id="CAX31911.1"/>
    </source>
</evidence>
<name>B9ER81_PROMM</name>
<sequence>MVKPMTTNKFELEIEKIITLCIAIGFVTTVATSAFAEVNAQLNTNSNTAGLPFERLHNEVKARN</sequence>
<keyword evidence="2" id="KW-1185">Reference proteome</keyword>
<gene>
    <name evidence="1" type="ordered locus">PMT_2393</name>
</gene>
<dbReference type="HOGENOM" id="CLU_2864269_0_0_3"/>